<feature type="transmembrane region" description="Helical" evidence="7">
    <location>
        <begin position="257"/>
        <end position="277"/>
    </location>
</feature>
<evidence type="ECO:0000259" key="8">
    <source>
        <dbReference type="Pfam" id="PF20684"/>
    </source>
</evidence>
<dbReference type="GO" id="GO:0016020">
    <property type="term" value="C:membrane"/>
    <property type="evidence" value="ECO:0007669"/>
    <property type="project" value="UniProtKB-SubCell"/>
</dbReference>
<feature type="domain" description="Rhodopsin" evidence="8">
    <location>
        <begin position="38"/>
        <end position="282"/>
    </location>
</feature>
<feature type="transmembrane region" description="Helical" evidence="7">
    <location>
        <begin position="179"/>
        <end position="205"/>
    </location>
</feature>
<evidence type="ECO:0000256" key="5">
    <source>
        <dbReference type="ARBA" id="ARBA00038359"/>
    </source>
</evidence>
<accession>A0A9P4PRS9</accession>
<feature type="transmembrane region" description="Helical" evidence="7">
    <location>
        <begin position="20"/>
        <end position="42"/>
    </location>
</feature>
<keyword evidence="10" id="KW-1185">Reference proteome</keyword>
<evidence type="ECO:0000313" key="9">
    <source>
        <dbReference type="EMBL" id="KAF2450130.1"/>
    </source>
</evidence>
<dbReference type="Proteomes" id="UP000799764">
    <property type="component" value="Unassembled WGS sequence"/>
</dbReference>
<protein>
    <recommendedName>
        <fullName evidence="8">Rhodopsin domain-containing protein</fullName>
    </recommendedName>
</protein>
<feature type="compositionally biased region" description="Basic and acidic residues" evidence="6">
    <location>
        <begin position="344"/>
        <end position="354"/>
    </location>
</feature>
<comment type="similarity">
    <text evidence="5">Belongs to the SAT4 family.</text>
</comment>
<evidence type="ECO:0000256" key="4">
    <source>
        <dbReference type="ARBA" id="ARBA00023136"/>
    </source>
</evidence>
<feature type="region of interest" description="Disordered" evidence="6">
    <location>
        <begin position="286"/>
        <end position="375"/>
    </location>
</feature>
<evidence type="ECO:0000256" key="2">
    <source>
        <dbReference type="ARBA" id="ARBA00022692"/>
    </source>
</evidence>
<feature type="compositionally biased region" description="Polar residues" evidence="6">
    <location>
        <begin position="355"/>
        <end position="367"/>
    </location>
</feature>
<keyword evidence="3 7" id="KW-1133">Transmembrane helix</keyword>
<dbReference type="PANTHER" id="PTHR33048">
    <property type="entry name" value="PTH11-LIKE INTEGRAL MEMBRANE PROTEIN (AFU_ORTHOLOGUE AFUA_5G11245)"/>
    <property type="match status" value="1"/>
</dbReference>
<sequence>MAAIDPDQPYLPELRGVSLAIFTVSVVGCILSTIVVALRTWARSSSKAFGLDDGLMLGALIIYIADTGFACEGARAGLGARDVDLSLKMQKDSRMWLMIWMLTYICTLAVVKSAICVTLLRIANTMTWFRFAVFALLATTWLTWTTTFVGVLLLCRPVAGNWDSSLVLSGQAKCASMDAMIALSYTSTGSTILTDLACAVLPAFLLKNMQMAIKLKILVGVLLSFASLASISTMVRTPYISHYRNPTDNLPFHIGNIVLWSNVETAIGLIAGSLPSLRHIVVRNLNNSKKGNSSGPSLKQNGRDRSIITIGGGSAPMSNNASKRGRGTLKSPNTTNVTISDLYSHGEGDWERLSDTSSQTRLKNTASEGRGKGGIRADFSYDVELSERPASFKDQGGI</sequence>
<organism evidence="9 10">
    <name type="scientific">Karstenula rhodostoma CBS 690.94</name>
    <dbReference type="NCBI Taxonomy" id="1392251"/>
    <lineage>
        <taxon>Eukaryota</taxon>
        <taxon>Fungi</taxon>
        <taxon>Dikarya</taxon>
        <taxon>Ascomycota</taxon>
        <taxon>Pezizomycotina</taxon>
        <taxon>Dothideomycetes</taxon>
        <taxon>Pleosporomycetidae</taxon>
        <taxon>Pleosporales</taxon>
        <taxon>Massarineae</taxon>
        <taxon>Didymosphaeriaceae</taxon>
        <taxon>Karstenula</taxon>
    </lineage>
</organism>
<dbReference type="Pfam" id="PF20684">
    <property type="entry name" value="Fung_rhodopsin"/>
    <property type="match status" value="1"/>
</dbReference>
<comment type="subcellular location">
    <subcellularLocation>
        <location evidence="1">Membrane</location>
        <topology evidence="1">Multi-pass membrane protein</topology>
    </subcellularLocation>
</comment>
<feature type="compositionally biased region" description="Low complexity" evidence="6">
    <location>
        <begin position="286"/>
        <end position="299"/>
    </location>
</feature>
<proteinExistence type="inferred from homology"/>
<dbReference type="PANTHER" id="PTHR33048:SF15">
    <property type="entry name" value="INTEGRAL MEMBRANE PROTEIN"/>
    <property type="match status" value="1"/>
</dbReference>
<evidence type="ECO:0000256" key="6">
    <source>
        <dbReference type="SAM" id="MobiDB-lite"/>
    </source>
</evidence>
<feature type="transmembrane region" description="Helical" evidence="7">
    <location>
        <begin position="217"/>
        <end position="237"/>
    </location>
</feature>
<comment type="caution">
    <text evidence="9">The sequence shown here is derived from an EMBL/GenBank/DDBJ whole genome shotgun (WGS) entry which is preliminary data.</text>
</comment>
<evidence type="ECO:0000313" key="10">
    <source>
        <dbReference type="Proteomes" id="UP000799764"/>
    </source>
</evidence>
<dbReference type="OrthoDB" id="9976870at2759"/>
<feature type="compositionally biased region" description="Polar residues" evidence="6">
    <location>
        <begin position="330"/>
        <end position="341"/>
    </location>
</feature>
<keyword evidence="4 7" id="KW-0472">Membrane</keyword>
<keyword evidence="2 7" id="KW-0812">Transmembrane</keyword>
<evidence type="ECO:0000256" key="7">
    <source>
        <dbReference type="SAM" id="Phobius"/>
    </source>
</evidence>
<feature type="transmembrane region" description="Helical" evidence="7">
    <location>
        <begin position="95"/>
        <end position="120"/>
    </location>
</feature>
<name>A0A9P4PRS9_9PLEO</name>
<reference evidence="9" key="1">
    <citation type="journal article" date="2020" name="Stud. Mycol.">
        <title>101 Dothideomycetes genomes: a test case for predicting lifestyles and emergence of pathogens.</title>
        <authorList>
            <person name="Haridas S."/>
            <person name="Albert R."/>
            <person name="Binder M."/>
            <person name="Bloem J."/>
            <person name="Labutti K."/>
            <person name="Salamov A."/>
            <person name="Andreopoulos B."/>
            <person name="Baker S."/>
            <person name="Barry K."/>
            <person name="Bills G."/>
            <person name="Bluhm B."/>
            <person name="Cannon C."/>
            <person name="Castanera R."/>
            <person name="Culley D."/>
            <person name="Daum C."/>
            <person name="Ezra D."/>
            <person name="Gonzalez J."/>
            <person name="Henrissat B."/>
            <person name="Kuo A."/>
            <person name="Liang C."/>
            <person name="Lipzen A."/>
            <person name="Lutzoni F."/>
            <person name="Magnuson J."/>
            <person name="Mondo S."/>
            <person name="Nolan M."/>
            <person name="Ohm R."/>
            <person name="Pangilinan J."/>
            <person name="Park H.-J."/>
            <person name="Ramirez L."/>
            <person name="Alfaro M."/>
            <person name="Sun H."/>
            <person name="Tritt A."/>
            <person name="Yoshinaga Y."/>
            <person name="Zwiers L.-H."/>
            <person name="Turgeon B."/>
            <person name="Goodwin S."/>
            <person name="Spatafora J."/>
            <person name="Crous P."/>
            <person name="Grigoriev I."/>
        </authorList>
    </citation>
    <scope>NUCLEOTIDE SEQUENCE</scope>
    <source>
        <strain evidence="9">CBS 690.94</strain>
    </source>
</reference>
<dbReference type="InterPro" id="IPR049326">
    <property type="entry name" value="Rhodopsin_dom_fungi"/>
</dbReference>
<dbReference type="AlphaFoldDB" id="A0A9P4PRS9"/>
<dbReference type="InterPro" id="IPR052337">
    <property type="entry name" value="SAT4-like"/>
</dbReference>
<gene>
    <name evidence="9" type="ORF">P171DRAFT_426599</name>
</gene>
<dbReference type="EMBL" id="MU001493">
    <property type="protein sequence ID" value="KAF2450130.1"/>
    <property type="molecule type" value="Genomic_DNA"/>
</dbReference>
<feature type="transmembrane region" description="Helical" evidence="7">
    <location>
        <begin position="54"/>
        <end position="75"/>
    </location>
</feature>
<evidence type="ECO:0000256" key="3">
    <source>
        <dbReference type="ARBA" id="ARBA00022989"/>
    </source>
</evidence>
<feature type="transmembrane region" description="Helical" evidence="7">
    <location>
        <begin position="132"/>
        <end position="159"/>
    </location>
</feature>
<evidence type="ECO:0000256" key="1">
    <source>
        <dbReference type="ARBA" id="ARBA00004141"/>
    </source>
</evidence>